<dbReference type="AlphaFoldDB" id="A0A501PFN0"/>
<comment type="caution">
    <text evidence="2">The sequence shown here is derived from an EMBL/GenBank/DDBJ whole genome shotgun (WGS) entry which is preliminary data.</text>
</comment>
<organism evidence="2 3">
    <name type="scientific">Emcibacter nanhaiensis</name>
    <dbReference type="NCBI Taxonomy" id="1505037"/>
    <lineage>
        <taxon>Bacteria</taxon>
        <taxon>Pseudomonadati</taxon>
        <taxon>Pseudomonadota</taxon>
        <taxon>Alphaproteobacteria</taxon>
        <taxon>Emcibacterales</taxon>
        <taxon>Emcibacteraceae</taxon>
        <taxon>Emcibacter</taxon>
    </lineage>
</organism>
<dbReference type="OrthoDB" id="233008at2"/>
<evidence type="ECO:0000259" key="1">
    <source>
        <dbReference type="Pfam" id="PF18604"/>
    </source>
</evidence>
<reference evidence="3" key="1">
    <citation type="submission" date="2019-06" db="EMBL/GenBank/DDBJ databases">
        <title>The complete genome of Emcibacter congregatus ZYLT.</title>
        <authorList>
            <person name="Zhao Z."/>
        </authorList>
    </citation>
    <scope>NUCLEOTIDE SEQUENCE [LARGE SCALE GENOMIC DNA]</scope>
    <source>
        <strain evidence="3">MCCC 1A06723</strain>
    </source>
</reference>
<dbReference type="RefSeq" id="WP_139941525.1">
    <property type="nucleotide sequence ID" value="NZ_JBHSYP010000002.1"/>
</dbReference>
<evidence type="ECO:0000313" key="2">
    <source>
        <dbReference type="EMBL" id="TPD58948.1"/>
    </source>
</evidence>
<evidence type="ECO:0000313" key="3">
    <source>
        <dbReference type="Proteomes" id="UP000319148"/>
    </source>
</evidence>
<dbReference type="SUPFAM" id="SSF56059">
    <property type="entry name" value="Glutathione synthetase ATP-binding domain-like"/>
    <property type="match status" value="1"/>
</dbReference>
<sequence length="472" mass="52734">MPEKARSKVRELAKKMLAENPQFDAGLFVGEGVVSGWSSGPSVFFEDHRDILLTTEEGARDFEYRSLALAGDGDFYLLSRDRDRNYERYLREFPALGTPEILQLTSRKGQKAETLAAKCIRDPAIMERLVKRTREAGGLNLVPFISTGDAWSLARSLARESEETIRVAGPLPDLSRLANDKLWFAERVREVIGPQALPPTFAEYNLSAAAAHIRKLAGENKHLMVKLTNSGGSMGNLLFPSDRFNGHSLEEIQLQLQAHLINIGWRHQFPILLCVWEQPVTDNPSVQVWIPDAKEGPPVIEGVFNQFLIGDRGEFVGAEPARLPEEIMASLLEQGQRLALLFQFLNYFGRISFDAIVLAEEAGGGKIHWIECNARWGGVSIPMTLLNRLRFSEKPGAAVCVQKYLYGRHARPFPDIIAALGSWLLKRPEREYGAVFLQPTGGQHLNFMVLEESREQALNLAKEITGICLESS</sequence>
<feature type="domain" description="Pre ATP-grasp" evidence="1">
    <location>
        <begin position="64"/>
        <end position="157"/>
    </location>
</feature>
<dbReference type="EMBL" id="VFIY01000016">
    <property type="protein sequence ID" value="TPD58948.1"/>
    <property type="molecule type" value="Genomic_DNA"/>
</dbReference>
<dbReference type="InterPro" id="IPR040754">
    <property type="entry name" value="PreAtp-grasp"/>
</dbReference>
<dbReference type="Pfam" id="PF18604">
    <property type="entry name" value="PreAtp-grasp"/>
    <property type="match status" value="1"/>
</dbReference>
<keyword evidence="3" id="KW-1185">Reference proteome</keyword>
<accession>A0A501PFN0</accession>
<protein>
    <recommendedName>
        <fullName evidence="1">Pre ATP-grasp domain-containing protein</fullName>
    </recommendedName>
</protein>
<dbReference type="Proteomes" id="UP000319148">
    <property type="component" value="Unassembled WGS sequence"/>
</dbReference>
<name>A0A501PFN0_9PROT</name>
<gene>
    <name evidence="2" type="ORF">FIV46_13790</name>
</gene>
<proteinExistence type="predicted"/>